<dbReference type="EMBL" id="LRFC01000038">
    <property type="protein sequence ID" value="KZE64220.1"/>
    <property type="molecule type" value="Genomic_DNA"/>
</dbReference>
<organism evidence="1 2">
    <name type="scientific">Fictibacillus phosphorivorans</name>
    <dbReference type="NCBI Taxonomy" id="1221500"/>
    <lineage>
        <taxon>Bacteria</taxon>
        <taxon>Bacillati</taxon>
        <taxon>Bacillota</taxon>
        <taxon>Bacilli</taxon>
        <taxon>Bacillales</taxon>
        <taxon>Fictibacillaceae</taxon>
        <taxon>Fictibacillus</taxon>
    </lineage>
</organism>
<keyword evidence="2" id="KW-1185">Reference proteome</keyword>
<evidence type="ECO:0000313" key="1">
    <source>
        <dbReference type="EMBL" id="KZE64220.1"/>
    </source>
</evidence>
<evidence type="ECO:0000313" key="2">
    <source>
        <dbReference type="Proteomes" id="UP000076567"/>
    </source>
</evidence>
<dbReference type="RefSeq" id="WP_066245365.1">
    <property type="nucleotide sequence ID" value="NZ_LRFC01000038.1"/>
</dbReference>
<dbReference type="Proteomes" id="UP000076567">
    <property type="component" value="Unassembled WGS sequence"/>
</dbReference>
<comment type="caution">
    <text evidence="1">The sequence shown here is derived from an EMBL/GenBank/DDBJ whole genome shotgun (WGS) entry which is preliminary data.</text>
</comment>
<dbReference type="GO" id="GO:0016740">
    <property type="term" value="F:transferase activity"/>
    <property type="evidence" value="ECO:0007669"/>
    <property type="project" value="UniProtKB-KW"/>
</dbReference>
<gene>
    <name evidence="1" type="ORF">AWM68_14060</name>
</gene>
<name>A0A165N1B8_9BACL</name>
<dbReference type="Pfam" id="PF13692">
    <property type="entry name" value="Glyco_trans_1_4"/>
    <property type="match status" value="1"/>
</dbReference>
<accession>A0A165N1B8</accession>
<reference evidence="2" key="1">
    <citation type="submission" date="2016-01" db="EMBL/GenBank/DDBJ databases">
        <title>Draft genome of Chromobacterium sp. F49.</title>
        <authorList>
            <person name="Hong K.W."/>
        </authorList>
    </citation>
    <scope>NUCLEOTIDE SEQUENCE [LARGE SCALE GENOMIC DNA]</scope>
    <source>
        <strain evidence="2">P7IIIA</strain>
    </source>
</reference>
<dbReference type="SUPFAM" id="SSF53756">
    <property type="entry name" value="UDP-Glycosyltransferase/glycogen phosphorylase"/>
    <property type="match status" value="1"/>
</dbReference>
<dbReference type="AlphaFoldDB" id="A0A165N1B8"/>
<protein>
    <submittedName>
        <fullName evidence="1">Glycosyl transferase</fullName>
    </submittedName>
</protein>
<dbReference type="OrthoDB" id="9801492at2"/>
<proteinExistence type="predicted"/>
<dbReference type="Gene3D" id="3.40.50.2000">
    <property type="entry name" value="Glycogen Phosphorylase B"/>
    <property type="match status" value="1"/>
</dbReference>
<keyword evidence="1" id="KW-0808">Transferase</keyword>
<sequence>MSNKAVLVYFPFKLAEKADSGSKLRPIEMLKAFRQWGKEEEVEIIEINGTSEERAAAFNQLKLKGKLQNLWFCYAENQTIPIWLTDPGHKPKKPFIDTQVFKFLKEHNVPMGIFYRDVYWKFDDLYPLKGLKKKVMQTIYRREERFYENYASAIFLPSAAMGKYVDINQPKVPLPPGGKETDQMNADKTFSHQGIYVGGIANDDYGLPLLLEALENYPSNKMQPKLTIVCRENEYNKLPEEQKQRLQMLNVNLQHISGDELTELYRSMDYAYIPRLKSEYNNFSVPVKLVEYLSNGLPVVATDCEAQKAFIDSGNYGVVCDDRKDAFIKAIENVETECNSYRNNIHDTFLERNSWLARVKTVKNTLVGETK</sequence>